<gene>
    <name evidence="11" type="ORF">Y3_118</name>
</gene>
<evidence type="ECO:0000313" key="12">
    <source>
        <dbReference type="Proteomes" id="UP000240568"/>
    </source>
</evidence>
<dbReference type="NCBIfam" id="TIGR00041">
    <property type="entry name" value="DTMP_kinase"/>
    <property type="match status" value="1"/>
</dbReference>
<evidence type="ECO:0000256" key="1">
    <source>
        <dbReference type="ARBA" id="ARBA00004992"/>
    </source>
</evidence>
<dbReference type="InterPro" id="IPR039430">
    <property type="entry name" value="Thymidylate_kin-like_dom"/>
</dbReference>
<evidence type="ECO:0000313" key="11">
    <source>
        <dbReference type="EMBL" id="ARW58758.1"/>
    </source>
</evidence>
<dbReference type="GO" id="GO:0004798">
    <property type="term" value="F:dTMP kinase activity"/>
    <property type="evidence" value="ECO:0007669"/>
    <property type="project" value="UniProtKB-EC"/>
</dbReference>
<dbReference type="Proteomes" id="UP000240568">
    <property type="component" value="Segment"/>
</dbReference>
<dbReference type="GO" id="GO:0006227">
    <property type="term" value="P:dUDP biosynthetic process"/>
    <property type="evidence" value="ECO:0007669"/>
    <property type="project" value="TreeGrafter"/>
</dbReference>
<organism evidence="11 12">
    <name type="scientific">Erwinia phage vB_EamM_Y3</name>
    <dbReference type="NCBI Taxonomy" id="1983553"/>
    <lineage>
        <taxon>Viruses</taxon>
        <taxon>Duplodnaviria</taxon>
        <taxon>Heunggongvirae</taxon>
        <taxon>Uroviricota</taxon>
        <taxon>Caudoviricetes</taxon>
        <taxon>Sasquatchvirus</taxon>
        <taxon>Sasquatchvirus Y3</taxon>
    </lineage>
</organism>
<feature type="domain" description="Thymidylate kinase-like" evidence="10">
    <location>
        <begin position="8"/>
        <end position="199"/>
    </location>
</feature>
<keyword evidence="12" id="KW-1185">Reference proteome</keyword>
<protein>
    <recommendedName>
        <fullName evidence="3">dTMP kinase</fullName>
        <ecNumber evidence="3">2.7.4.9</ecNumber>
    </recommendedName>
</protein>
<dbReference type="PANTHER" id="PTHR10344">
    <property type="entry name" value="THYMIDYLATE KINASE"/>
    <property type="match status" value="1"/>
</dbReference>
<dbReference type="UniPathway" id="UPA00575"/>
<evidence type="ECO:0000256" key="8">
    <source>
        <dbReference type="ARBA" id="ARBA00022840"/>
    </source>
</evidence>
<keyword evidence="6" id="KW-0547">Nucleotide-binding</keyword>
<evidence type="ECO:0000256" key="7">
    <source>
        <dbReference type="ARBA" id="ARBA00022777"/>
    </source>
</evidence>
<dbReference type="CDD" id="cd01672">
    <property type="entry name" value="TMPK"/>
    <property type="match status" value="1"/>
</dbReference>
<reference evidence="11 12" key="1">
    <citation type="submission" date="2017-04" db="EMBL/GenBank/DDBJ databases">
        <authorList>
            <person name="Afonso C.L."/>
            <person name="Miller P.J."/>
            <person name="Scott M.A."/>
            <person name="Spackman E."/>
            <person name="Goraichik I."/>
            <person name="Dimitrov K.M."/>
            <person name="Suarez D.L."/>
            <person name="Swayne D.E."/>
        </authorList>
    </citation>
    <scope>NUCLEOTIDE SEQUENCE [LARGE SCALE GENOMIC DNA]</scope>
</reference>
<dbReference type="GO" id="GO:0005524">
    <property type="term" value="F:ATP binding"/>
    <property type="evidence" value="ECO:0007669"/>
    <property type="project" value="UniProtKB-KW"/>
</dbReference>
<dbReference type="PANTHER" id="PTHR10344:SF4">
    <property type="entry name" value="UMP-CMP KINASE 2, MITOCHONDRIAL"/>
    <property type="match status" value="1"/>
</dbReference>
<dbReference type="HAMAP" id="MF_00165">
    <property type="entry name" value="Thymidylate_kinase"/>
    <property type="match status" value="1"/>
</dbReference>
<dbReference type="EMBL" id="KY984068">
    <property type="protein sequence ID" value="ARW58758.1"/>
    <property type="molecule type" value="Genomic_DNA"/>
</dbReference>
<keyword evidence="5" id="KW-0545">Nucleotide biosynthesis</keyword>
<evidence type="ECO:0000256" key="9">
    <source>
        <dbReference type="ARBA" id="ARBA00048743"/>
    </source>
</evidence>
<dbReference type="Pfam" id="PF02223">
    <property type="entry name" value="Thymidylate_kin"/>
    <property type="match status" value="1"/>
</dbReference>
<name>A0A2H4IB32_9CAUD</name>
<keyword evidence="4" id="KW-0808">Transferase</keyword>
<dbReference type="InterPro" id="IPR027417">
    <property type="entry name" value="P-loop_NTPase"/>
</dbReference>
<evidence type="ECO:0000256" key="6">
    <source>
        <dbReference type="ARBA" id="ARBA00022741"/>
    </source>
</evidence>
<dbReference type="Gene3D" id="3.40.50.300">
    <property type="entry name" value="P-loop containing nucleotide triphosphate hydrolases"/>
    <property type="match status" value="1"/>
</dbReference>
<dbReference type="SUPFAM" id="SSF52540">
    <property type="entry name" value="P-loop containing nucleoside triphosphate hydrolases"/>
    <property type="match status" value="1"/>
</dbReference>
<proteinExistence type="inferred from homology"/>
<evidence type="ECO:0000256" key="4">
    <source>
        <dbReference type="ARBA" id="ARBA00022679"/>
    </source>
</evidence>
<accession>A0A2H4IB32</accession>
<evidence type="ECO:0000256" key="3">
    <source>
        <dbReference type="ARBA" id="ARBA00012980"/>
    </source>
</evidence>
<keyword evidence="7 11" id="KW-0418">Kinase</keyword>
<keyword evidence="8" id="KW-0067">ATP-binding</keyword>
<evidence type="ECO:0000256" key="5">
    <source>
        <dbReference type="ARBA" id="ARBA00022727"/>
    </source>
</evidence>
<comment type="pathway">
    <text evidence="1">Pyrimidine metabolism; dTTP biosynthesis.</text>
</comment>
<dbReference type="InterPro" id="IPR018094">
    <property type="entry name" value="Thymidylate_kinase"/>
</dbReference>
<comment type="similarity">
    <text evidence="2">Belongs to the thymidylate kinase family.</text>
</comment>
<dbReference type="EC" id="2.7.4.9" evidence="3"/>
<evidence type="ECO:0000259" key="10">
    <source>
        <dbReference type="Pfam" id="PF02223"/>
    </source>
</evidence>
<dbReference type="GO" id="GO:0006233">
    <property type="term" value="P:dTDP biosynthetic process"/>
    <property type="evidence" value="ECO:0007669"/>
    <property type="project" value="InterPro"/>
</dbReference>
<sequence length="204" mass="23013">MNSTYILIEGGEGGGKSTVCNALSEILTQRGAKTLRLREPGGTPLAEHIRDVLLSNSNPLNEDMDSRTELLLFLAARSSTMNAYERILDNEPDTIIIADRGYPSTYVYQAGESDVNAHIYQHTWEALAPERRLTVLLTCSYETSIERRKIRIGGEDRIEKRQTKEVYEQYNQRYLEVPGGFDLVIDTETNSVSDVVRQILARLS</sequence>
<comment type="catalytic activity">
    <reaction evidence="9">
        <text>dTMP + ATP = dTDP + ADP</text>
        <dbReference type="Rhea" id="RHEA:13517"/>
        <dbReference type="ChEBI" id="CHEBI:30616"/>
        <dbReference type="ChEBI" id="CHEBI:58369"/>
        <dbReference type="ChEBI" id="CHEBI:63528"/>
        <dbReference type="ChEBI" id="CHEBI:456216"/>
        <dbReference type="EC" id="2.7.4.9"/>
    </reaction>
</comment>
<evidence type="ECO:0000256" key="2">
    <source>
        <dbReference type="ARBA" id="ARBA00009776"/>
    </source>
</evidence>
<dbReference type="GO" id="GO:0006235">
    <property type="term" value="P:dTTP biosynthetic process"/>
    <property type="evidence" value="ECO:0007669"/>
    <property type="project" value="UniProtKB-UniPathway"/>
</dbReference>